<organism evidence="2 3">
    <name type="scientific">Candidatus Bandiella euplotis</name>
    <dbReference type="NCBI Taxonomy" id="1664265"/>
    <lineage>
        <taxon>Bacteria</taxon>
        <taxon>Pseudomonadati</taxon>
        <taxon>Pseudomonadota</taxon>
        <taxon>Alphaproteobacteria</taxon>
        <taxon>Rickettsiales</taxon>
        <taxon>Candidatus Midichloriaceae</taxon>
        <taxon>Candidatus Bandiella</taxon>
    </lineage>
</organism>
<dbReference type="Gene3D" id="3.30.460.10">
    <property type="entry name" value="Beta Polymerase, domain 2"/>
    <property type="match status" value="1"/>
</dbReference>
<dbReference type="InterPro" id="IPR041633">
    <property type="entry name" value="Polbeta"/>
</dbReference>
<dbReference type="SUPFAM" id="SSF81593">
    <property type="entry name" value="Nucleotidyltransferase substrate binding subunit/domain"/>
    <property type="match status" value="1"/>
</dbReference>
<gene>
    <name evidence="2" type="ORF">Bandiella_01653</name>
</gene>
<evidence type="ECO:0000259" key="1">
    <source>
        <dbReference type="Pfam" id="PF18765"/>
    </source>
</evidence>
<dbReference type="Pfam" id="PF18765">
    <property type="entry name" value="Polbeta"/>
    <property type="match status" value="1"/>
</dbReference>
<dbReference type="NCBIfam" id="TIGR01987">
    <property type="entry name" value="HI0074"/>
    <property type="match status" value="1"/>
</dbReference>
<sequence>MDNFDISNYNFFHQLKLLPFVQKIYLYGSRAKGNSTPSSDIDIAISCSDDKNWPLIDDIINNSDTLFKIDCLDLDSLSDHNPLKVNVLKNSIIMFDKSSERITLAFSKLNDALSALETVIKRPSDPDRIVIDATIQRFEFSFELFWLLLKEIIKSKGVKDVNFPRDVLSTAFSHNLISNEDVWLNMLSDRNKTSHTYDKELADIIYNDIKSYFPIMKSSFLDLQSKFSLK</sequence>
<protein>
    <submittedName>
        <fullName evidence="2">Nucleotidyltransferase domain protein</fullName>
    </submittedName>
</protein>
<keyword evidence="3" id="KW-1185">Reference proteome</keyword>
<dbReference type="InterPro" id="IPR043519">
    <property type="entry name" value="NT_sf"/>
</dbReference>
<dbReference type="Gene3D" id="1.20.120.330">
    <property type="entry name" value="Nucleotidyltransferases domain 2"/>
    <property type="match status" value="1"/>
</dbReference>
<evidence type="ECO:0000313" key="2">
    <source>
        <dbReference type="EMBL" id="WPX97491.1"/>
    </source>
</evidence>
<keyword evidence="2" id="KW-0614">Plasmid</keyword>
<proteinExistence type="predicted"/>
<feature type="domain" description="Polymerase beta nucleotidyltransferase" evidence="1">
    <location>
        <begin position="19"/>
        <end position="99"/>
    </location>
</feature>
<dbReference type="InterPro" id="IPR010235">
    <property type="entry name" value="HepT"/>
</dbReference>
<dbReference type="Proteomes" id="UP001327219">
    <property type="component" value="Plasmid unnamed2"/>
</dbReference>
<dbReference type="Pfam" id="PF08780">
    <property type="entry name" value="NTase_sub_bind"/>
    <property type="match status" value="1"/>
</dbReference>
<geneLocation type="plasmid" evidence="2 3">
    <name>unnamed2</name>
</geneLocation>
<accession>A0ABZ0UMY6</accession>
<dbReference type="EMBL" id="CP110822">
    <property type="protein sequence ID" value="WPX97491.1"/>
    <property type="molecule type" value="Genomic_DNA"/>
</dbReference>
<dbReference type="RefSeq" id="WP_323733487.1">
    <property type="nucleotide sequence ID" value="NZ_CP110822.1"/>
</dbReference>
<dbReference type="CDD" id="cd05403">
    <property type="entry name" value="NT_KNTase_like"/>
    <property type="match status" value="1"/>
</dbReference>
<evidence type="ECO:0000313" key="3">
    <source>
        <dbReference type="Proteomes" id="UP001327219"/>
    </source>
</evidence>
<reference evidence="2 3" key="1">
    <citation type="submission" date="2022-11" db="EMBL/GenBank/DDBJ databases">
        <title>Host association and intracellularity evolved multiple times independently in the Rickettsiales.</title>
        <authorList>
            <person name="Castelli M."/>
            <person name="Nardi T."/>
            <person name="Gammuto L."/>
            <person name="Bellinzona G."/>
            <person name="Sabaneyeva E."/>
            <person name="Potekhin A."/>
            <person name="Serra V."/>
            <person name="Petroni G."/>
            <person name="Sassera D."/>
        </authorList>
    </citation>
    <scope>NUCLEOTIDE SEQUENCE [LARGE SCALE GENOMIC DNA]</scope>
    <source>
        <strain evidence="2 3">NDG2</strain>
        <plasmid evidence="2 3">unnamed2</plasmid>
    </source>
</reference>
<name>A0ABZ0UMY6_9RICK</name>
<dbReference type="SUPFAM" id="SSF81301">
    <property type="entry name" value="Nucleotidyltransferase"/>
    <property type="match status" value="1"/>
</dbReference>